<organism evidence="5 6">
    <name type="scientific">Stachybotrys chlorohalonatus (strain IBT 40285)</name>
    <dbReference type="NCBI Taxonomy" id="1283841"/>
    <lineage>
        <taxon>Eukaryota</taxon>
        <taxon>Fungi</taxon>
        <taxon>Dikarya</taxon>
        <taxon>Ascomycota</taxon>
        <taxon>Pezizomycotina</taxon>
        <taxon>Sordariomycetes</taxon>
        <taxon>Hypocreomycetidae</taxon>
        <taxon>Hypocreales</taxon>
        <taxon>Stachybotryaceae</taxon>
        <taxon>Stachybotrys</taxon>
    </lineage>
</organism>
<feature type="domain" description="DUF7791" evidence="4">
    <location>
        <begin position="591"/>
        <end position="661"/>
    </location>
</feature>
<dbReference type="Proteomes" id="UP000028524">
    <property type="component" value="Unassembled WGS sequence"/>
</dbReference>
<evidence type="ECO:0000313" key="6">
    <source>
        <dbReference type="Proteomes" id="UP000028524"/>
    </source>
</evidence>
<dbReference type="OMA" id="RRITHCK"/>
<keyword evidence="1" id="KW-0677">Repeat</keyword>
<name>A0A084Q9Z0_STAC4</name>
<accession>A0A084Q9Z0</accession>
<dbReference type="InterPro" id="IPR056884">
    <property type="entry name" value="NPHP3-like_N"/>
</dbReference>
<dbReference type="OrthoDB" id="443402at2759"/>
<dbReference type="STRING" id="1283841.A0A084Q9Z0"/>
<feature type="region of interest" description="Disordered" evidence="2">
    <location>
        <begin position="912"/>
        <end position="961"/>
    </location>
</feature>
<keyword evidence="6" id="KW-1185">Reference proteome</keyword>
<evidence type="ECO:0000259" key="4">
    <source>
        <dbReference type="Pfam" id="PF25053"/>
    </source>
</evidence>
<dbReference type="PANTHER" id="PTHR10039">
    <property type="entry name" value="AMELOGENIN"/>
    <property type="match status" value="1"/>
</dbReference>
<feature type="domain" description="Nephrocystin 3-like N-terminal" evidence="3">
    <location>
        <begin position="266"/>
        <end position="432"/>
    </location>
</feature>
<gene>
    <name evidence="5" type="ORF">S40285_06310</name>
</gene>
<evidence type="ECO:0000256" key="1">
    <source>
        <dbReference type="ARBA" id="ARBA00022737"/>
    </source>
</evidence>
<evidence type="ECO:0000259" key="3">
    <source>
        <dbReference type="Pfam" id="PF24883"/>
    </source>
</evidence>
<evidence type="ECO:0000256" key="2">
    <source>
        <dbReference type="SAM" id="MobiDB-lite"/>
    </source>
</evidence>
<dbReference type="Pfam" id="PF24883">
    <property type="entry name" value="NPHP3_N"/>
    <property type="match status" value="1"/>
</dbReference>
<dbReference type="PANTHER" id="PTHR10039:SF5">
    <property type="entry name" value="NACHT DOMAIN-CONTAINING PROTEIN"/>
    <property type="match status" value="1"/>
</dbReference>
<proteinExistence type="predicted"/>
<sequence length="961" mass="109989">MDPLSAVGLASNILQFVEFSVKLVGKGVEIYSSADGATVQHADLRASLDNLRNLAAPFRQRNNLRLSRDLDEMRIVQTAVACNEIAHDLENALDDLIATPHSRTSSVLKALQSVWEQGKIDEMTRRLESYRSDLQLLMMHAVLDRQSFLQRSIDTLKSNNDELGIKSDVMLARVQDLKDELQEILHTPQHRGPGFETMLLSGFTANILRDKLGELYAEGQDIAKTADMLRSLRFHRMTLRRHNVAERHVTTLEWVYATHHAGQRLHLREWLERGKGVYWVTGNAGSGKSTLMKFIYLDSRTKRCLQIWAGQRQNLVMADFFFWKPGAELERSQSGLLRSLLYEVLRQMPAIMPRVLGPRWDDWIVDQPWTLSELQEAFRLVGEQSRASSQSTTKFCFFVDGLDEYMGQSHEIAQAVQKLGETPNIKLCVSSRPWNTFEAAFGQDTRALLRVHEHNREDIQRYVHEILGQHRSFQQLVAENQGYQRVLHKIVDKAKGVFLWVFLVVRNLKESLPNEDTVNMLERIVDDFPSELEDYFERMLDTILPRYHEASSRILLGVMESGDLLPLILLAHVLPDEEGATSMSLNHLHSSRKLRARLRAYCGDLMTVVEDIGYIKKFKDCHERIDFLHRTVNDYLHSPAVKSKLQSRVPQPFNPAESLLQTAGRYLGVSDGSIEVGLSHPVVEILISQAAKLEDIESVYDVYIVDEVRKCVVNSSHGTSNRDFIKLALRRGLYSYIRERFKDTSTFGYSLDATWALRYVLFEVDFHGQQQAMVPDEKKPRMLRALLERGADPNDAAVDGNASDISTLQFLHKPNGSIWVNYVDLLIPDEILATQYRPEKTPKRASSSRVLEAEVCGILIEYGAEYDAVISRRRKVKEELQVYFASMPRELERFELLARRWRRRGMVSWTGEQAASSPQLLRPGAGRPQSHSPEPGRRSPNTDGGGRRRDKVRDKFKSWLM</sequence>
<dbReference type="InterPro" id="IPR027417">
    <property type="entry name" value="P-loop_NTPase"/>
</dbReference>
<dbReference type="InParanoid" id="A0A084Q9Z0"/>
<dbReference type="HOGENOM" id="CLU_002341_6_2_1"/>
<dbReference type="Pfam" id="PF25053">
    <property type="entry name" value="DUF7791"/>
    <property type="match status" value="1"/>
</dbReference>
<protein>
    <submittedName>
        <fullName evidence="5">Uncharacterized protein</fullName>
    </submittedName>
</protein>
<dbReference type="InterPro" id="IPR056693">
    <property type="entry name" value="DUF7791"/>
</dbReference>
<dbReference type="SUPFAM" id="SSF52540">
    <property type="entry name" value="P-loop containing nucleoside triphosphate hydrolases"/>
    <property type="match status" value="1"/>
</dbReference>
<reference evidence="5 6" key="1">
    <citation type="journal article" date="2014" name="BMC Genomics">
        <title>Comparative genome sequencing reveals chemotype-specific gene clusters in the toxigenic black mold Stachybotrys.</title>
        <authorList>
            <person name="Semeiks J."/>
            <person name="Borek D."/>
            <person name="Otwinowski Z."/>
            <person name="Grishin N.V."/>
        </authorList>
    </citation>
    <scope>NUCLEOTIDE SEQUENCE [LARGE SCALE GENOMIC DNA]</scope>
    <source>
        <strain evidence="5 6">IBT 40285</strain>
    </source>
</reference>
<evidence type="ECO:0000313" key="5">
    <source>
        <dbReference type="EMBL" id="KFA60775.1"/>
    </source>
</evidence>
<feature type="compositionally biased region" description="Basic and acidic residues" evidence="2">
    <location>
        <begin position="945"/>
        <end position="961"/>
    </location>
</feature>
<dbReference type="AlphaFoldDB" id="A0A084Q9Z0"/>
<dbReference type="Gene3D" id="3.40.50.300">
    <property type="entry name" value="P-loop containing nucleotide triphosphate hydrolases"/>
    <property type="match status" value="1"/>
</dbReference>
<dbReference type="EMBL" id="KL660890">
    <property type="protein sequence ID" value="KFA60775.1"/>
    <property type="molecule type" value="Genomic_DNA"/>
</dbReference>